<name>A0A9D2HM11_9BACT</name>
<dbReference type="EMBL" id="DWZD01000040">
    <property type="protein sequence ID" value="HJA79196.1"/>
    <property type="molecule type" value="Genomic_DNA"/>
</dbReference>
<evidence type="ECO:0000256" key="1">
    <source>
        <dbReference type="SAM" id="MobiDB-lite"/>
    </source>
</evidence>
<evidence type="ECO:0000259" key="2">
    <source>
        <dbReference type="PROSITE" id="PS50828"/>
    </source>
</evidence>
<sequence length="325" mass="35005">MAHQEYSDGKADFANNPFAALDKTHFPGKKGGQRQAAQARQHSVPDACKPRKHRPETTDDAEAALFLAAMSRVEKAPAARTATRGFSLAEQDGLKDTLRKAGRAADAGPAKRSERTPAAPAQEPPASPATCGDATDAEEDAFLLAMRQVAPLAGKGRAVAPPVNPLAPPPSADTSLQDFLDGKLEFALSFTDEYLEGHVVGLDPLIMGKLRAGSLSPEAHLDLHGLNVQQAFETLRGFVRGSWYKGLRTVLLVPGRGRNSPDGVGVLRGKLQTWLTQDPFKRVVLAFCTAQPHDGGPGSIYVLLRKFRKKGRICWERMPADADLF</sequence>
<dbReference type="SUPFAM" id="SSF160443">
    <property type="entry name" value="SMR domain-like"/>
    <property type="match status" value="1"/>
</dbReference>
<gene>
    <name evidence="3" type="ORF">H9784_06480</name>
</gene>
<reference evidence="3" key="2">
    <citation type="submission" date="2021-04" db="EMBL/GenBank/DDBJ databases">
        <authorList>
            <person name="Gilroy R."/>
        </authorList>
    </citation>
    <scope>NUCLEOTIDE SEQUENCE</scope>
    <source>
        <strain evidence="3">5032</strain>
    </source>
</reference>
<reference evidence="3" key="1">
    <citation type="journal article" date="2021" name="PeerJ">
        <title>Extensive microbial diversity within the chicken gut microbiome revealed by metagenomics and culture.</title>
        <authorList>
            <person name="Gilroy R."/>
            <person name="Ravi A."/>
            <person name="Getino M."/>
            <person name="Pursley I."/>
            <person name="Horton D.L."/>
            <person name="Alikhan N.F."/>
            <person name="Baker D."/>
            <person name="Gharbi K."/>
            <person name="Hall N."/>
            <person name="Watson M."/>
            <person name="Adriaenssens E.M."/>
            <person name="Foster-Nyarko E."/>
            <person name="Jarju S."/>
            <person name="Secka A."/>
            <person name="Antonio M."/>
            <person name="Oren A."/>
            <person name="Chaudhuri R.R."/>
            <person name="La Ragione R."/>
            <person name="Hildebrand F."/>
            <person name="Pallen M.J."/>
        </authorList>
    </citation>
    <scope>NUCLEOTIDE SEQUENCE</scope>
    <source>
        <strain evidence="3">5032</strain>
    </source>
</reference>
<feature type="region of interest" description="Disordered" evidence="1">
    <location>
        <begin position="99"/>
        <end position="133"/>
    </location>
</feature>
<dbReference type="PANTHER" id="PTHR35562">
    <property type="entry name" value="DNA ENDONUCLEASE SMRA-RELATED"/>
    <property type="match status" value="1"/>
</dbReference>
<evidence type="ECO:0000313" key="3">
    <source>
        <dbReference type="EMBL" id="HJA79196.1"/>
    </source>
</evidence>
<feature type="region of interest" description="Disordered" evidence="1">
    <location>
        <begin position="1"/>
        <end position="61"/>
    </location>
</feature>
<dbReference type="AlphaFoldDB" id="A0A9D2HM11"/>
<organism evidence="3 4">
    <name type="scientific">Candidatus Desulfovibrio intestinavium</name>
    <dbReference type="NCBI Taxonomy" id="2838534"/>
    <lineage>
        <taxon>Bacteria</taxon>
        <taxon>Pseudomonadati</taxon>
        <taxon>Thermodesulfobacteriota</taxon>
        <taxon>Desulfovibrionia</taxon>
        <taxon>Desulfovibrionales</taxon>
        <taxon>Desulfovibrionaceae</taxon>
        <taxon>Desulfovibrio</taxon>
    </lineage>
</organism>
<dbReference type="SMART" id="SM00463">
    <property type="entry name" value="SMR"/>
    <property type="match status" value="1"/>
</dbReference>
<comment type="caution">
    <text evidence="3">The sequence shown here is derived from an EMBL/GenBank/DDBJ whole genome shotgun (WGS) entry which is preliminary data.</text>
</comment>
<evidence type="ECO:0000313" key="4">
    <source>
        <dbReference type="Proteomes" id="UP000823821"/>
    </source>
</evidence>
<accession>A0A9D2HM11</accession>
<dbReference type="PANTHER" id="PTHR35562:SF2">
    <property type="entry name" value="DNA ENDONUCLEASE SMRA-RELATED"/>
    <property type="match status" value="1"/>
</dbReference>
<dbReference type="InterPro" id="IPR036063">
    <property type="entry name" value="Smr_dom_sf"/>
</dbReference>
<dbReference type="Gene3D" id="3.30.1370.110">
    <property type="match status" value="1"/>
</dbReference>
<protein>
    <submittedName>
        <fullName evidence="3">Smr/MutS family protein</fullName>
    </submittedName>
</protein>
<feature type="domain" description="Smr" evidence="2">
    <location>
        <begin position="221"/>
        <end position="305"/>
    </location>
</feature>
<dbReference type="Proteomes" id="UP000823821">
    <property type="component" value="Unassembled WGS sequence"/>
</dbReference>
<dbReference type="InterPro" id="IPR002625">
    <property type="entry name" value="Smr_dom"/>
</dbReference>
<feature type="compositionally biased region" description="Basic and acidic residues" evidence="1">
    <location>
        <begin position="1"/>
        <end position="11"/>
    </location>
</feature>
<dbReference type="PROSITE" id="PS50828">
    <property type="entry name" value="SMR"/>
    <property type="match status" value="1"/>
</dbReference>
<dbReference type="Pfam" id="PF01713">
    <property type="entry name" value="Smr"/>
    <property type="match status" value="1"/>
</dbReference>
<proteinExistence type="predicted"/>